<evidence type="ECO:0000313" key="3">
    <source>
        <dbReference type="Proteomes" id="UP000050794"/>
    </source>
</evidence>
<dbReference type="EMBL" id="UYWY01022365">
    <property type="protein sequence ID" value="VDM45965.1"/>
    <property type="molecule type" value="Genomic_DNA"/>
</dbReference>
<accession>A0A183V1M4</accession>
<dbReference type="AlphaFoldDB" id="A0A183V1M4"/>
<sequence>MEEAKENIAPRSAAPLQVQEENNNGAPTGEKRGVSKMKGILSKRREMNTRNARGESKTDSKRVHFTADVKISSPPAKITKKRIVLERHLQKDDGPARSTRSVSAVRHASNEVAVTPTAFYQPTSLVASSDENSNSISSSVVLSEEAKKNIQLLTVKALTQENELLRARIAQKRMELHCILQRRPCPNIPRVMPSTCTTEQDGGGFSLIGETLDMLFVD</sequence>
<protein>
    <submittedName>
        <fullName evidence="2 4">Uncharacterized protein</fullName>
    </submittedName>
</protein>
<feature type="region of interest" description="Disordered" evidence="1">
    <location>
        <begin position="1"/>
        <end position="61"/>
    </location>
</feature>
<keyword evidence="3" id="KW-1185">Reference proteome</keyword>
<feature type="compositionally biased region" description="Basic and acidic residues" evidence="1">
    <location>
        <begin position="43"/>
        <end position="61"/>
    </location>
</feature>
<name>A0A183V1M4_TOXCA</name>
<evidence type="ECO:0000256" key="1">
    <source>
        <dbReference type="SAM" id="MobiDB-lite"/>
    </source>
</evidence>
<dbReference type="WBParaSite" id="TCNE_0001464401-mRNA-1">
    <property type="protein sequence ID" value="TCNE_0001464401-mRNA-1"/>
    <property type="gene ID" value="TCNE_0001464401"/>
</dbReference>
<evidence type="ECO:0000313" key="4">
    <source>
        <dbReference type="WBParaSite" id="TCNE_0001464401-mRNA-1"/>
    </source>
</evidence>
<evidence type="ECO:0000313" key="2">
    <source>
        <dbReference type="EMBL" id="VDM45965.1"/>
    </source>
</evidence>
<proteinExistence type="predicted"/>
<gene>
    <name evidence="2" type="ORF">TCNE_LOCUS14644</name>
</gene>
<reference evidence="2 3" key="2">
    <citation type="submission" date="2018-11" db="EMBL/GenBank/DDBJ databases">
        <authorList>
            <consortium name="Pathogen Informatics"/>
        </authorList>
    </citation>
    <scope>NUCLEOTIDE SEQUENCE [LARGE SCALE GENOMIC DNA]</scope>
</reference>
<organism evidence="3 4">
    <name type="scientific">Toxocara canis</name>
    <name type="common">Canine roundworm</name>
    <dbReference type="NCBI Taxonomy" id="6265"/>
    <lineage>
        <taxon>Eukaryota</taxon>
        <taxon>Metazoa</taxon>
        <taxon>Ecdysozoa</taxon>
        <taxon>Nematoda</taxon>
        <taxon>Chromadorea</taxon>
        <taxon>Rhabditida</taxon>
        <taxon>Spirurina</taxon>
        <taxon>Ascaridomorpha</taxon>
        <taxon>Ascaridoidea</taxon>
        <taxon>Toxocaridae</taxon>
        <taxon>Toxocara</taxon>
    </lineage>
</organism>
<dbReference type="Proteomes" id="UP000050794">
    <property type="component" value="Unassembled WGS sequence"/>
</dbReference>
<reference evidence="4" key="1">
    <citation type="submission" date="2016-06" db="UniProtKB">
        <authorList>
            <consortium name="WormBaseParasite"/>
        </authorList>
    </citation>
    <scope>IDENTIFICATION</scope>
</reference>